<proteinExistence type="predicted"/>
<dbReference type="AlphaFoldDB" id="A0A0F9PH87"/>
<organism evidence="1">
    <name type="scientific">marine sediment metagenome</name>
    <dbReference type="NCBI Taxonomy" id="412755"/>
    <lineage>
        <taxon>unclassified sequences</taxon>
        <taxon>metagenomes</taxon>
        <taxon>ecological metagenomes</taxon>
    </lineage>
</organism>
<comment type="caution">
    <text evidence="1">The sequence shown here is derived from an EMBL/GenBank/DDBJ whole genome shotgun (WGS) entry which is preliminary data.</text>
</comment>
<evidence type="ECO:0000313" key="1">
    <source>
        <dbReference type="EMBL" id="KKN00386.1"/>
    </source>
</evidence>
<reference evidence="1" key="1">
    <citation type="journal article" date="2015" name="Nature">
        <title>Complex archaea that bridge the gap between prokaryotes and eukaryotes.</title>
        <authorList>
            <person name="Spang A."/>
            <person name="Saw J.H."/>
            <person name="Jorgensen S.L."/>
            <person name="Zaremba-Niedzwiedzka K."/>
            <person name="Martijn J."/>
            <person name="Lind A.E."/>
            <person name="van Eijk R."/>
            <person name="Schleper C."/>
            <person name="Guy L."/>
            <person name="Ettema T.J."/>
        </authorList>
    </citation>
    <scope>NUCLEOTIDE SEQUENCE</scope>
</reference>
<protein>
    <submittedName>
        <fullName evidence="1">Uncharacterized protein</fullName>
    </submittedName>
</protein>
<name>A0A0F9PH87_9ZZZZ</name>
<dbReference type="EMBL" id="LAZR01005382">
    <property type="protein sequence ID" value="KKN00386.1"/>
    <property type="molecule type" value="Genomic_DNA"/>
</dbReference>
<accession>A0A0F9PH87</accession>
<sequence>MNKEKDTIKCIRCGSNDIINQKKVYICLNCRLEFEKEVLVSIQTDLIDSNIEKGFLYRALFYNKSKNVKIEEDFA</sequence>
<gene>
    <name evidence="1" type="ORF">LCGC14_1138280</name>
</gene>